<sequence>MGRHIRAEPFCSLCRCSLPIGTICQRLGGQELEVDEQNDWAFQFICVVLPGFELRPLHLELSQMITVQTDLRRPAWKPILELQCASLLGSAENAKVYICFDFMICTSCDLLDTLHFTHVQCLELAKTLPGYSRSSLRRLIQRTRPLMSWYLSRPLNGTSSRPSLPAGLSTTTELGQLVKAIRKTLPVELQGLVYRNVSGLFRFLAGASLTLNDLDKKAGSNSGVVNHPVSHHSVKSLRANSTIILGEECLTSIGSDNASNFEQEIALQDKPVYGIQVSLGTYGVVALRVIYQGNSTSSWLGFGIRKWTATFKGDDLTRLHTVSDGFKLISVGFTNGELSQPPTNLAHLFFDHDKVLPPGTKYLLADMKIPGAQILGNPDARLAQYLDFSHLEIQSLTVVCNIEAIYKIQINGGGPKLELGNRVAIKPSARDEENFSITRFFQPGERMTSIHLITRGPERPMVWKGPFLLIRTSKSRTLYFGTFILPFLQPLHVSSFESEGTREILGLFIDPTNINPGKINTLGVCLGSPLLGLKQAGLRIPRSRSDSEPLIFPSVYPFAAFLSRATLLNVLTLKVQKFGDRCVGMCVERQGGIIETLGMWDPVRLDTISNIYSYHQGPLQPLTFIYSEAPELLKRYVEDIVVSASPDLAPGRPRFTWSSFGSQLAWWFTPRYTLLEDWQGEESDILETVTPNIPCVYGR</sequence>
<dbReference type="EMBL" id="CDPU01000039">
    <property type="protein sequence ID" value="CEO54033.1"/>
    <property type="molecule type" value="Genomic_DNA"/>
</dbReference>
<evidence type="ECO:0000313" key="1">
    <source>
        <dbReference type="EMBL" id="CEO54033.1"/>
    </source>
</evidence>
<accession>A0A0B7K987</accession>
<protein>
    <submittedName>
        <fullName evidence="1">Uncharacterized protein</fullName>
    </submittedName>
</protein>
<organism evidence="1">
    <name type="scientific">Bionectria ochroleuca</name>
    <name type="common">Gliocladium roseum</name>
    <dbReference type="NCBI Taxonomy" id="29856"/>
    <lineage>
        <taxon>Eukaryota</taxon>
        <taxon>Fungi</taxon>
        <taxon>Dikarya</taxon>
        <taxon>Ascomycota</taxon>
        <taxon>Pezizomycotina</taxon>
        <taxon>Sordariomycetes</taxon>
        <taxon>Hypocreomycetidae</taxon>
        <taxon>Hypocreales</taxon>
        <taxon>Bionectriaceae</taxon>
        <taxon>Clonostachys</taxon>
    </lineage>
</organism>
<name>A0A0B7K987_BIOOC</name>
<reference evidence="1" key="1">
    <citation type="submission" date="2015-01" db="EMBL/GenBank/DDBJ databases">
        <authorList>
            <person name="Durling Mikael"/>
        </authorList>
    </citation>
    <scope>NUCLEOTIDE SEQUENCE</scope>
</reference>
<proteinExistence type="predicted"/>
<gene>
    <name evidence="1" type="ORF">BN869_000010091_1</name>
</gene>
<dbReference type="AlphaFoldDB" id="A0A0B7K987"/>